<protein>
    <submittedName>
        <fullName evidence="2">Uncharacterized protein</fullName>
    </submittedName>
</protein>
<organism evidence="2 3">
    <name type="scientific">Gordonia asplenii</name>
    <dbReference type="NCBI Taxonomy" id="2725283"/>
    <lineage>
        <taxon>Bacteria</taxon>
        <taxon>Bacillati</taxon>
        <taxon>Actinomycetota</taxon>
        <taxon>Actinomycetes</taxon>
        <taxon>Mycobacteriales</taxon>
        <taxon>Gordoniaceae</taxon>
        <taxon>Gordonia</taxon>
    </lineage>
</organism>
<dbReference type="EMBL" id="JABBNB010000018">
    <property type="protein sequence ID" value="NMO02972.1"/>
    <property type="molecule type" value="Genomic_DNA"/>
</dbReference>
<keyword evidence="1" id="KW-0472">Membrane</keyword>
<evidence type="ECO:0000313" key="3">
    <source>
        <dbReference type="Proteomes" id="UP000550729"/>
    </source>
</evidence>
<evidence type="ECO:0000256" key="1">
    <source>
        <dbReference type="SAM" id="Phobius"/>
    </source>
</evidence>
<proteinExistence type="predicted"/>
<sequence length="160" mass="16769">MDTINGLPAHPLLVHVVVVMIPLAALAAIVSAVWPRARVWLGPTPAILSLIALIFLPLVTSAGESLEHSLGVVPTGPLADHVEWGDKVILLVGPLFGLTALWWLLTSDRVSALRGRYLGDGAAKWVRSAVAVLTVIVALGSLAITIRVGDLGAQSVWGGR</sequence>
<accession>A0A848KXK4</accession>
<keyword evidence="1" id="KW-0812">Transmembrane</keyword>
<keyword evidence="3" id="KW-1185">Reference proteome</keyword>
<reference evidence="2 3" key="1">
    <citation type="submission" date="2020-04" db="EMBL/GenBank/DDBJ databases">
        <title>Gordonia sp. nov. TBRC 11910.</title>
        <authorList>
            <person name="Suriyachadkun C."/>
        </authorList>
    </citation>
    <scope>NUCLEOTIDE SEQUENCE [LARGE SCALE GENOMIC DNA]</scope>
    <source>
        <strain evidence="2 3">TBRC 11910</strain>
    </source>
</reference>
<comment type="caution">
    <text evidence="2">The sequence shown here is derived from an EMBL/GenBank/DDBJ whole genome shotgun (WGS) entry which is preliminary data.</text>
</comment>
<dbReference type="Proteomes" id="UP000550729">
    <property type="component" value="Unassembled WGS sequence"/>
</dbReference>
<name>A0A848KXK4_9ACTN</name>
<keyword evidence="1" id="KW-1133">Transmembrane helix</keyword>
<feature type="transmembrane region" description="Helical" evidence="1">
    <location>
        <begin position="46"/>
        <end position="63"/>
    </location>
</feature>
<dbReference type="AlphaFoldDB" id="A0A848KXK4"/>
<feature type="transmembrane region" description="Helical" evidence="1">
    <location>
        <begin position="88"/>
        <end position="105"/>
    </location>
</feature>
<dbReference type="RefSeq" id="WP_170195480.1">
    <property type="nucleotide sequence ID" value="NZ_JABBNB010000018.1"/>
</dbReference>
<feature type="transmembrane region" description="Helical" evidence="1">
    <location>
        <begin position="12"/>
        <end position="34"/>
    </location>
</feature>
<feature type="transmembrane region" description="Helical" evidence="1">
    <location>
        <begin position="125"/>
        <end position="146"/>
    </location>
</feature>
<gene>
    <name evidence="2" type="ORF">HH308_17305</name>
</gene>
<evidence type="ECO:0000313" key="2">
    <source>
        <dbReference type="EMBL" id="NMO02972.1"/>
    </source>
</evidence>